<gene>
    <name evidence="8" type="ORF">IX39_11810</name>
</gene>
<dbReference type="AlphaFoldDB" id="A0A085ZA00"/>
<dbReference type="STRING" id="236814.IX39_11810"/>
<comment type="caution">
    <text evidence="8">The sequence shown here is derived from an EMBL/GenBank/DDBJ whole genome shotgun (WGS) entry which is preliminary data.</text>
</comment>
<keyword evidence="5" id="KW-0998">Cell outer membrane</keyword>
<feature type="domain" description="SusD-like N-terminal" evidence="7">
    <location>
        <begin position="54"/>
        <end position="233"/>
    </location>
</feature>
<proteinExistence type="inferred from homology"/>
<dbReference type="Pfam" id="PF07980">
    <property type="entry name" value="SusD_RagB"/>
    <property type="match status" value="1"/>
</dbReference>
<dbReference type="InterPro" id="IPR012944">
    <property type="entry name" value="SusD_RagB_dom"/>
</dbReference>
<dbReference type="EMBL" id="JPRP01000001">
    <property type="protein sequence ID" value="KFF01264.1"/>
    <property type="molecule type" value="Genomic_DNA"/>
</dbReference>
<evidence type="ECO:0000259" key="7">
    <source>
        <dbReference type="Pfam" id="PF14322"/>
    </source>
</evidence>
<evidence type="ECO:0000313" key="9">
    <source>
        <dbReference type="Proteomes" id="UP000028713"/>
    </source>
</evidence>
<dbReference type="InterPro" id="IPR011990">
    <property type="entry name" value="TPR-like_helical_dom_sf"/>
</dbReference>
<feature type="domain" description="RagB/SusD" evidence="6">
    <location>
        <begin position="350"/>
        <end position="487"/>
    </location>
</feature>
<reference evidence="8 9" key="1">
    <citation type="submission" date="2014-07" db="EMBL/GenBank/DDBJ databases">
        <title>Genome of Chryseobacterium formosense LMG 24722.</title>
        <authorList>
            <person name="Pipes S.E."/>
            <person name="Stropko S.J."/>
            <person name="Newman J.D."/>
        </authorList>
    </citation>
    <scope>NUCLEOTIDE SEQUENCE [LARGE SCALE GENOMIC DNA]</scope>
    <source>
        <strain evidence="8 9">LMG 24722</strain>
    </source>
</reference>
<comment type="similarity">
    <text evidence="2">Belongs to the SusD family.</text>
</comment>
<accession>A0A085ZA00</accession>
<evidence type="ECO:0000256" key="2">
    <source>
        <dbReference type="ARBA" id="ARBA00006275"/>
    </source>
</evidence>
<evidence type="ECO:0000259" key="6">
    <source>
        <dbReference type="Pfam" id="PF07980"/>
    </source>
</evidence>
<dbReference type="OrthoDB" id="5694214at2"/>
<organism evidence="8 9">
    <name type="scientific">Chryseobacterium formosense</name>
    <dbReference type="NCBI Taxonomy" id="236814"/>
    <lineage>
        <taxon>Bacteria</taxon>
        <taxon>Pseudomonadati</taxon>
        <taxon>Bacteroidota</taxon>
        <taxon>Flavobacteriia</taxon>
        <taxon>Flavobacteriales</taxon>
        <taxon>Weeksellaceae</taxon>
        <taxon>Chryseobacterium group</taxon>
        <taxon>Chryseobacterium</taxon>
    </lineage>
</organism>
<keyword evidence="3" id="KW-0732">Signal</keyword>
<comment type="subcellular location">
    <subcellularLocation>
        <location evidence="1">Cell outer membrane</location>
    </subcellularLocation>
</comment>
<dbReference type="GO" id="GO:0009279">
    <property type="term" value="C:cell outer membrane"/>
    <property type="evidence" value="ECO:0007669"/>
    <property type="project" value="UniProtKB-SubCell"/>
</dbReference>
<protein>
    <submittedName>
        <fullName evidence="8">Glycan metabolism protein</fullName>
    </submittedName>
</protein>
<evidence type="ECO:0000256" key="3">
    <source>
        <dbReference type="ARBA" id="ARBA00022729"/>
    </source>
</evidence>
<dbReference type="Proteomes" id="UP000028713">
    <property type="component" value="Unassembled WGS sequence"/>
</dbReference>
<evidence type="ECO:0000256" key="4">
    <source>
        <dbReference type="ARBA" id="ARBA00023136"/>
    </source>
</evidence>
<dbReference type="RefSeq" id="WP_034676507.1">
    <property type="nucleotide sequence ID" value="NZ_FPAP01000001.1"/>
</dbReference>
<dbReference type="Pfam" id="PF14322">
    <property type="entry name" value="SusD-like_3"/>
    <property type="match status" value="1"/>
</dbReference>
<evidence type="ECO:0000313" key="8">
    <source>
        <dbReference type="EMBL" id="KFF01264.1"/>
    </source>
</evidence>
<evidence type="ECO:0000256" key="5">
    <source>
        <dbReference type="ARBA" id="ARBA00023237"/>
    </source>
</evidence>
<dbReference type="Gene3D" id="1.25.40.390">
    <property type="match status" value="1"/>
</dbReference>
<dbReference type="PROSITE" id="PS51257">
    <property type="entry name" value="PROKAR_LIPOPROTEIN"/>
    <property type="match status" value="1"/>
</dbReference>
<sequence>MKINKTIYYFLLGATLTLGTTSCSDYLDTEPLTDRAVPNNDTPYTKADQAEGLMTVIYTDLGNEYWQLDYFFNGDAQTDVAHAGSDNIQNFQIDEYRIIATNSNVNRDWNYLFRFINNCNKVLNYVDNISDPALSNSRKAEMKAEAAIMRAMYNFHGVQLWGDFPLVTKAVVGVNADNFDEVYSQVYPARKPVNEVYAQIISDLEGAIANAPASSNKYRATKGLAMALLAKVYATKPNPDYAKVLDYTSQLMGQGYSLLPNYDHLFDGAHEANAESIFESNGNTGTIWAWGSSMFFGTDWKKFNTPSYDLINTFNIENDLVRKNSSIWVSPTTVDWSDNFWPSSSFPFMYKLRKTDGSQNFYVMRYADLLLIRAEALVRQGNFTDAAALVNQVRARASSSLTPITIANTDDGINKILKERKLELAFEGHRWFDLKRTGKAIEILSQQRNAAGNLLPYVNNLNQNRLLWPIPQTQLDNNPNLTQNPGY</sequence>
<dbReference type="CDD" id="cd08977">
    <property type="entry name" value="SusD"/>
    <property type="match status" value="1"/>
</dbReference>
<name>A0A085ZA00_9FLAO</name>
<keyword evidence="9" id="KW-1185">Reference proteome</keyword>
<keyword evidence="4" id="KW-0472">Membrane</keyword>
<dbReference type="eggNOG" id="COG3193">
    <property type="taxonomic scope" value="Bacteria"/>
</dbReference>
<dbReference type="SUPFAM" id="SSF48452">
    <property type="entry name" value="TPR-like"/>
    <property type="match status" value="1"/>
</dbReference>
<dbReference type="InterPro" id="IPR033985">
    <property type="entry name" value="SusD-like_N"/>
</dbReference>
<evidence type="ECO:0000256" key="1">
    <source>
        <dbReference type="ARBA" id="ARBA00004442"/>
    </source>
</evidence>